<organism evidence="1 2">
    <name type="scientific">Paenibacillus mesotrionivorans</name>
    <dbReference type="NCBI Taxonomy" id="3160968"/>
    <lineage>
        <taxon>Bacteria</taxon>
        <taxon>Bacillati</taxon>
        <taxon>Bacillota</taxon>
        <taxon>Bacilli</taxon>
        <taxon>Bacillales</taxon>
        <taxon>Paenibacillaceae</taxon>
        <taxon>Paenibacillus</taxon>
    </lineage>
</organism>
<keyword evidence="2" id="KW-1185">Reference proteome</keyword>
<name>A0ACC7NUB2_9BACL</name>
<proteinExistence type="predicted"/>
<dbReference type="Proteomes" id="UP001631969">
    <property type="component" value="Unassembled WGS sequence"/>
</dbReference>
<reference evidence="1" key="1">
    <citation type="submission" date="2024-12" db="EMBL/GenBank/DDBJ databases">
        <authorList>
            <person name="Wu N."/>
        </authorList>
    </citation>
    <scope>NUCLEOTIDE SEQUENCE</scope>
    <source>
        <strain evidence="1">P15</strain>
    </source>
</reference>
<protein>
    <submittedName>
        <fullName evidence="1">Aspartyl-phosphate phosphatase Spo0E family protein</fullName>
    </submittedName>
</protein>
<dbReference type="EMBL" id="JBJURJ010000003">
    <property type="protein sequence ID" value="MFM9327625.1"/>
    <property type="molecule type" value="Genomic_DNA"/>
</dbReference>
<accession>A0ACC7NUB2</accession>
<comment type="caution">
    <text evidence="1">The sequence shown here is derived from an EMBL/GenBank/DDBJ whole genome shotgun (WGS) entry which is preliminary data.</text>
</comment>
<evidence type="ECO:0000313" key="2">
    <source>
        <dbReference type="Proteomes" id="UP001631969"/>
    </source>
</evidence>
<evidence type="ECO:0000313" key="1">
    <source>
        <dbReference type="EMBL" id="MFM9327625.1"/>
    </source>
</evidence>
<sequence length="92" mass="10425">MASGPFIRSYPKAVPVRVSRNMTNTAVRLAVEPLSGRSRNTAVGLEEEIHLLRTRLEQAASVEESLTDPKVIEISKRLDLLLNDYMYIRTRL</sequence>
<gene>
    <name evidence="1" type="ORF">ACI1P1_04840</name>
</gene>